<dbReference type="Proteomes" id="UP000276133">
    <property type="component" value="Unassembled WGS sequence"/>
</dbReference>
<name>A0A3M7QWB6_BRAPC</name>
<reference evidence="1 2" key="1">
    <citation type="journal article" date="2018" name="Sci. Rep.">
        <title>Genomic signatures of local adaptation to the degree of environmental predictability in rotifers.</title>
        <authorList>
            <person name="Franch-Gras L."/>
            <person name="Hahn C."/>
            <person name="Garcia-Roger E.M."/>
            <person name="Carmona M.J."/>
            <person name="Serra M."/>
            <person name="Gomez A."/>
        </authorList>
    </citation>
    <scope>NUCLEOTIDE SEQUENCE [LARGE SCALE GENOMIC DNA]</scope>
    <source>
        <strain evidence="1">HYR1</strain>
    </source>
</reference>
<keyword evidence="2" id="KW-1185">Reference proteome</keyword>
<comment type="caution">
    <text evidence="1">The sequence shown here is derived from an EMBL/GenBank/DDBJ whole genome shotgun (WGS) entry which is preliminary data.</text>
</comment>
<accession>A0A3M7QWB6</accession>
<proteinExistence type="predicted"/>
<dbReference type="EMBL" id="REGN01004954">
    <property type="protein sequence ID" value="RNA15411.1"/>
    <property type="molecule type" value="Genomic_DNA"/>
</dbReference>
<evidence type="ECO:0000313" key="2">
    <source>
        <dbReference type="Proteomes" id="UP000276133"/>
    </source>
</evidence>
<evidence type="ECO:0000313" key="1">
    <source>
        <dbReference type="EMBL" id="RNA15411.1"/>
    </source>
</evidence>
<sequence length="176" mass="21169">MDMIYVDSDKKQLIPQTMDRVPTITSRDITPNSPKSRQQRRTIFYNTEPRLKVQYTKNIITFEQYFEKLAGHIVDPYEAVKIKFDLDDEVKDEIETGKKRKRKVVFENPLKNQEFMDRIDFINFNIWPKPQVQISNFFSIEMFTVLKTQIHIYNNFIVKYQPVRKDLFDALQLYTS</sequence>
<gene>
    <name evidence="1" type="ORF">BpHYR1_028737</name>
</gene>
<protein>
    <submittedName>
        <fullName evidence="1">Uncharacterized protein</fullName>
    </submittedName>
</protein>
<organism evidence="1 2">
    <name type="scientific">Brachionus plicatilis</name>
    <name type="common">Marine rotifer</name>
    <name type="synonym">Brachionus muelleri</name>
    <dbReference type="NCBI Taxonomy" id="10195"/>
    <lineage>
        <taxon>Eukaryota</taxon>
        <taxon>Metazoa</taxon>
        <taxon>Spiralia</taxon>
        <taxon>Gnathifera</taxon>
        <taxon>Rotifera</taxon>
        <taxon>Eurotatoria</taxon>
        <taxon>Monogononta</taxon>
        <taxon>Pseudotrocha</taxon>
        <taxon>Ploima</taxon>
        <taxon>Brachionidae</taxon>
        <taxon>Brachionus</taxon>
    </lineage>
</organism>
<dbReference type="AlphaFoldDB" id="A0A3M7QWB6"/>